<feature type="domain" description="Tetrapyrrole biosynthesis uroporphyrinogen III synthase" evidence="10">
    <location>
        <begin position="18"/>
        <end position="281"/>
    </location>
</feature>
<evidence type="ECO:0000256" key="9">
    <source>
        <dbReference type="RuleBase" id="RU366031"/>
    </source>
</evidence>
<evidence type="ECO:0000256" key="2">
    <source>
        <dbReference type="ARBA" id="ARBA00008133"/>
    </source>
</evidence>
<dbReference type="RefSeq" id="WP_121864382.1">
    <property type="nucleotide sequence ID" value="NZ_RDEX01000001.1"/>
</dbReference>
<dbReference type="UniPathway" id="UPA00251">
    <property type="reaction ID" value="UER00320"/>
</dbReference>
<dbReference type="GO" id="GO:0006780">
    <property type="term" value="P:uroporphyrinogen III biosynthetic process"/>
    <property type="evidence" value="ECO:0007669"/>
    <property type="project" value="UniProtKB-UniRule"/>
</dbReference>
<gene>
    <name evidence="11" type="ORF">EAE32_05270</name>
</gene>
<reference evidence="11 12" key="1">
    <citation type="submission" date="2018-10" db="EMBL/GenBank/DDBJ databases">
        <title>Kocuria tytonicola, new bacteria from the preen glands of American barn owls (Tyto furcata).</title>
        <authorList>
            <person name="Braun M.S."/>
            <person name="Wang E."/>
            <person name="Zimmermann S."/>
            <person name="Boutin S."/>
            <person name="Wagner H."/>
            <person name="Wink M."/>
        </authorList>
    </citation>
    <scope>NUCLEOTIDE SEQUENCE [LARGE SCALE GENOMIC DNA]</scope>
    <source>
        <strain evidence="11 12">473</strain>
    </source>
</reference>
<protein>
    <recommendedName>
        <fullName evidence="7 9">Uroporphyrinogen-III synthase</fullName>
        <ecNumber evidence="3 9">4.2.1.75</ecNumber>
    </recommendedName>
</protein>
<dbReference type="AlphaFoldDB" id="A0A3L9L6Y4"/>
<evidence type="ECO:0000313" key="11">
    <source>
        <dbReference type="EMBL" id="RLY94580.1"/>
    </source>
</evidence>
<evidence type="ECO:0000256" key="5">
    <source>
        <dbReference type="ARBA" id="ARBA00023244"/>
    </source>
</evidence>
<proteinExistence type="inferred from homology"/>
<accession>A0A3L9L6Y4</accession>
<dbReference type="EMBL" id="RDEX01000001">
    <property type="protein sequence ID" value="RLY94580.1"/>
    <property type="molecule type" value="Genomic_DNA"/>
</dbReference>
<comment type="caution">
    <text evidence="11">The sequence shown here is derived from an EMBL/GenBank/DDBJ whole genome shotgun (WGS) entry which is preliminary data.</text>
</comment>
<evidence type="ECO:0000313" key="12">
    <source>
        <dbReference type="Proteomes" id="UP000277871"/>
    </source>
</evidence>
<dbReference type="InterPro" id="IPR036108">
    <property type="entry name" value="4pyrrol_syn_uPrphyn_synt_sf"/>
</dbReference>
<comment type="similarity">
    <text evidence="2 9">Belongs to the uroporphyrinogen-III synthase family.</text>
</comment>
<dbReference type="PANTHER" id="PTHR38042">
    <property type="entry name" value="UROPORPHYRINOGEN-III SYNTHASE, CHLOROPLASTIC"/>
    <property type="match status" value="1"/>
</dbReference>
<evidence type="ECO:0000256" key="3">
    <source>
        <dbReference type="ARBA" id="ARBA00013109"/>
    </source>
</evidence>
<keyword evidence="5 9" id="KW-0627">Porphyrin biosynthesis</keyword>
<organism evidence="11 12">
    <name type="scientific">Kocuria tytonicola</name>
    <dbReference type="NCBI Taxonomy" id="2055946"/>
    <lineage>
        <taxon>Bacteria</taxon>
        <taxon>Bacillati</taxon>
        <taxon>Actinomycetota</taxon>
        <taxon>Actinomycetes</taxon>
        <taxon>Micrococcales</taxon>
        <taxon>Micrococcaceae</taxon>
        <taxon>Kocuria</taxon>
    </lineage>
</organism>
<comment type="catalytic activity">
    <reaction evidence="8 9">
        <text>hydroxymethylbilane = uroporphyrinogen III + H2O</text>
        <dbReference type="Rhea" id="RHEA:18965"/>
        <dbReference type="ChEBI" id="CHEBI:15377"/>
        <dbReference type="ChEBI" id="CHEBI:57308"/>
        <dbReference type="ChEBI" id="CHEBI:57845"/>
        <dbReference type="EC" id="4.2.1.75"/>
    </reaction>
</comment>
<evidence type="ECO:0000256" key="1">
    <source>
        <dbReference type="ARBA" id="ARBA00004772"/>
    </source>
</evidence>
<dbReference type="Proteomes" id="UP000277871">
    <property type="component" value="Unassembled WGS sequence"/>
</dbReference>
<dbReference type="PANTHER" id="PTHR38042:SF1">
    <property type="entry name" value="UROPORPHYRINOGEN-III SYNTHASE, CHLOROPLASTIC"/>
    <property type="match status" value="1"/>
</dbReference>
<dbReference type="EC" id="4.2.1.75" evidence="3 9"/>
<dbReference type="GO" id="GO:0004852">
    <property type="term" value="F:uroporphyrinogen-III synthase activity"/>
    <property type="evidence" value="ECO:0007669"/>
    <property type="project" value="UniProtKB-UniRule"/>
</dbReference>
<name>A0A3L9L6Y4_9MICC</name>
<keyword evidence="12" id="KW-1185">Reference proteome</keyword>
<evidence type="ECO:0000256" key="8">
    <source>
        <dbReference type="ARBA" id="ARBA00048617"/>
    </source>
</evidence>
<keyword evidence="4 9" id="KW-0456">Lyase</keyword>
<evidence type="ECO:0000259" key="10">
    <source>
        <dbReference type="Pfam" id="PF02602"/>
    </source>
</evidence>
<evidence type="ECO:0000256" key="7">
    <source>
        <dbReference type="ARBA" id="ARBA00040167"/>
    </source>
</evidence>
<dbReference type="Pfam" id="PF02602">
    <property type="entry name" value="HEM4"/>
    <property type="match status" value="1"/>
</dbReference>
<comment type="pathway">
    <text evidence="1 9">Porphyrin-containing compound metabolism; protoporphyrin-IX biosynthesis; coproporphyrinogen-III from 5-aminolevulinate: step 3/4.</text>
</comment>
<dbReference type="InterPro" id="IPR039793">
    <property type="entry name" value="UROS/Hem4"/>
</dbReference>
<evidence type="ECO:0000256" key="4">
    <source>
        <dbReference type="ARBA" id="ARBA00023239"/>
    </source>
</evidence>
<dbReference type="GO" id="GO:0006782">
    <property type="term" value="P:protoporphyrinogen IX biosynthetic process"/>
    <property type="evidence" value="ECO:0007669"/>
    <property type="project" value="UniProtKB-UniRule"/>
</dbReference>
<dbReference type="SUPFAM" id="SSF69618">
    <property type="entry name" value="HemD-like"/>
    <property type="match status" value="1"/>
</dbReference>
<comment type="function">
    <text evidence="6 9">Catalyzes cyclization of the linear tetrapyrrole, hydroxymethylbilane, to the macrocyclic uroporphyrinogen III.</text>
</comment>
<evidence type="ECO:0000256" key="6">
    <source>
        <dbReference type="ARBA" id="ARBA00037589"/>
    </source>
</evidence>
<dbReference type="Gene3D" id="3.40.50.10090">
    <property type="match status" value="2"/>
</dbReference>
<sequence>MSAPRVLVTRDPAAALPLAVLLRECGCEPLAARLLEAQLPADTRPLRRLLREATEPAVPTWLCVTSATTVAALAAVAESPDWGAVLDAARRGASGSAPAGGGRLGLRTASVGAATTRALGEYGVGVDFAPSSASSAAGMLAEWPEDPRAVPSAQTCRVLLPVSSLASRTLQDGLTDRGYRVERVSAYETVPAPAARPLASGPVPTDAPPEWTSEHARAACATGAVAAVVVTAPSRAAALLNGNTPAEDVAWVAIGEPTAQALRHHGVAPVTAAQPTPDALAAAVGAALRRPAGSGTSRTTRTT</sequence>
<dbReference type="InterPro" id="IPR003754">
    <property type="entry name" value="4pyrrol_synth_uPrphyn_synth"/>
</dbReference>